<evidence type="ECO:0000256" key="12">
    <source>
        <dbReference type="ARBA" id="ARBA00045787"/>
    </source>
</evidence>
<evidence type="ECO:0000313" key="18">
    <source>
        <dbReference type="Proteomes" id="UP001158576"/>
    </source>
</evidence>
<evidence type="ECO:0000256" key="14">
    <source>
        <dbReference type="ARBA" id="ARBA00047377"/>
    </source>
</evidence>
<evidence type="ECO:0000256" key="10">
    <source>
        <dbReference type="ARBA" id="ARBA00022840"/>
    </source>
</evidence>
<protein>
    <recommendedName>
        <fullName evidence="6">Pyridoxal kinase</fullName>
        <ecNumber evidence="5">2.7.1.35</ecNumber>
    </recommendedName>
    <alternativeName>
        <fullName evidence="11">Pyridoxine kinase</fullName>
    </alternativeName>
</protein>
<dbReference type="Pfam" id="PF08543">
    <property type="entry name" value="Phos_pyr_kin"/>
    <property type="match status" value="1"/>
</dbReference>
<evidence type="ECO:0000256" key="7">
    <source>
        <dbReference type="ARBA" id="ARBA00022679"/>
    </source>
</evidence>
<reference evidence="17 18" key="1">
    <citation type="submission" date="2021-04" db="EMBL/GenBank/DDBJ databases">
        <authorList>
            <person name="Bliznina A."/>
        </authorList>
    </citation>
    <scope>NUCLEOTIDE SEQUENCE [LARGE SCALE GENOMIC DNA]</scope>
</reference>
<comment type="similarity">
    <text evidence="4">Belongs to the pyridoxine kinase family.</text>
</comment>
<sequence>MQRVLSIQSHVVRGKCGNASAAFPLELLGLEVDRLNTVQFSNHTGYGSWTGKMLETAEVASLLDGLRSKGWIQKYDVILSGYMRDKGICQVISDLVDEAGATWVCDPVLGDYPRGLYVPEELVAVHRDISCKKATVLTPNQFEAECLTGIKITDEKSAWECIEALHNLGPQKICITSTLMTEEDGKFMIGLVSDNETSIRGKIRMPVLTDRRCITKDNQNGFVHFTGTGDMFAACLCAHSASLPFHQAVGCAIYAVKATLEATLERCEGLNDLSKADLELNQIGARHKIMNSGSYDWTEFVKLI</sequence>
<accession>A0ABN7RWM2</accession>
<evidence type="ECO:0000256" key="2">
    <source>
        <dbReference type="ARBA" id="ARBA00004835"/>
    </source>
</evidence>
<comment type="catalytic activity">
    <reaction evidence="14">
        <text>pyridoxal + ATP = pyridoxal 5'-phosphate + ADP + H(+)</text>
        <dbReference type="Rhea" id="RHEA:10224"/>
        <dbReference type="ChEBI" id="CHEBI:15378"/>
        <dbReference type="ChEBI" id="CHEBI:17310"/>
        <dbReference type="ChEBI" id="CHEBI:30616"/>
        <dbReference type="ChEBI" id="CHEBI:456216"/>
        <dbReference type="ChEBI" id="CHEBI:597326"/>
        <dbReference type="EC" id="2.7.1.35"/>
    </reaction>
    <physiologicalReaction direction="left-to-right" evidence="14">
        <dbReference type="Rhea" id="RHEA:10225"/>
    </physiologicalReaction>
</comment>
<dbReference type="CDD" id="cd01173">
    <property type="entry name" value="pyridoxal_pyridoxamine_kinase"/>
    <property type="match status" value="1"/>
</dbReference>
<keyword evidence="10" id="KW-0067">ATP-binding</keyword>
<dbReference type="InterPro" id="IPR004625">
    <property type="entry name" value="PyrdxlKinase"/>
</dbReference>
<comment type="catalytic activity">
    <reaction evidence="13">
        <text>pyridoxamine + ATP = pyridoxamine 5'-phosphate + ADP + H(+)</text>
        <dbReference type="Rhea" id="RHEA:25104"/>
        <dbReference type="ChEBI" id="CHEBI:15378"/>
        <dbReference type="ChEBI" id="CHEBI:30616"/>
        <dbReference type="ChEBI" id="CHEBI:57761"/>
        <dbReference type="ChEBI" id="CHEBI:58451"/>
        <dbReference type="ChEBI" id="CHEBI:456216"/>
        <dbReference type="EC" id="2.7.1.35"/>
    </reaction>
    <physiologicalReaction direction="left-to-right" evidence="13">
        <dbReference type="Rhea" id="RHEA:25105"/>
    </physiologicalReaction>
</comment>
<comment type="pathway">
    <text evidence="2">Cofactor metabolism; pyridoxal 5'-phosphate salvage; pyridoxine 5'-phosphate from pyridoxine: step 1/1.</text>
</comment>
<dbReference type="PANTHER" id="PTHR10534:SF2">
    <property type="entry name" value="PYRIDOXAL KINASE"/>
    <property type="match status" value="1"/>
</dbReference>
<evidence type="ECO:0000256" key="4">
    <source>
        <dbReference type="ARBA" id="ARBA00008805"/>
    </source>
</evidence>
<keyword evidence="9" id="KW-0418">Kinase</keyword>
<dbReference type="EC" id="2.7.1.35" evidence="5"/>
<keyword evidence="8" id="KW-0547">Nucleotide-binding</keyword>
<evidence type="ECO:0000256" key="13">
    <source>
        <dbReference type="ARBA" id="ARBA00047310"/>
    </source>
</evidence>
<evidence type="ECO:0000256" key="5">
    <source>
        <dbReference type="ARBA" id="ARBA00012104"/>
    </source>
</evidence>
<comment type="catalytic activity">
    <reaction evidence="15">
        <text>pyridoxine + ATP = pyridoxine 5'-phosphate + ADP + H(+)</text>
        <dbReference type="Rhea" id="RHEA:25108"/>
        <dbReference type="ChEBI" id="CHEBI:15378"/>
        <dbReference type="ChEBI" id="CHEBI:16709"/>
        <dbReference type="ChEBI" id="CHEBI:30616"/>
        <dbReference type="ChEBI" id="CHEBI:58589"/>
        <dbReference type="ChEBI" id="CHEBI:456216"/>
        <dbReference type="EC" id="2.7.1.35"/>
    </reaction>
    <physiologicalReaction direction="left-to-right" evidence="15">
        <dbReference type="Rhea" id="RHEA:25109"/>
    </physiologicalReaction>
</comment>
<feature type="domain" description="Pyridoxamine kinase/Phosphomethylpyrimidine kinase" evidence="16">
    <location>
        <begin position="78"/>
        <end position="266"/>
    </location>
</feature>
<dbReference type="InterPro" id="IPR029056">
    <property type="entry name" value="Ribokinase-like"/>
</dbReference>
<comment type="pathway">
    <text evidence="3">Cofactor metabolism; pyridoxal 5'-phosphate salvage; pyridoxal 5'-phosphate from pyridoxal: step 1/1.</text>
</comment>
<proteinExistence type="inferred from homology"/>
<organism evidence="17 18">
    <name type="scientific">Oikopleura dioica</name>
    <name type="common">Tunicate</name>
    <dbReference type="NCBI Taxonomy" id="34765"/>
    <lineage>
        <taxon>Eukaryota</taxon>
        <taxon>Metazoa</taxon>
        <taxon>Chordata</taxon>
        <taxon>Tunicata</taxon>
        <taxon>Appendicularia</taxon>
        <taxon>Copelata</taxon>
        <taxon>Oikopleuridae</taxon>
        <taxon>Oikopleura</taxon>
    </lineage>
</organism>
<evidence type="ECO:0000259" key="16">
    <source>
        <dbReference type="Pfam" id="PF08543"/>
    </source>
</evidence>
<keyword evidence="18" id="KW-1185">Reference proteome</keyword>
<dbReference type="EMBL" id="OU015568">
    <property type="protein sequence ID" value="CAG5087466.1"/>
    <property type="molecule type" value="Genomic_DNA"/>
</dbReference>
<dbReference type="Gene3D" id="3.40.1190.20">
    <property type="match status" value="1"/>
</dbReference>
<dbReference type="Proteomes" id="UP001158576">
    <property type="component" value="Chromosome PAR"/>
</dbReference>
<evidence type="ECO:0000256" key="15">
    <source>
        <dbReference type="ARBA" id="ARBA00048524"/>
    </source>
</evidence>
<evidence type="ECO:0000256" key="1">
    <source>
        <dbReference type="ARBA" id="ARBA00004750"/>
    </source>
</evidence>
<evidence type="ECO:0000256" key="3">
    <source>
        <dbReference type="ARBA" id="ARBA00005210"/>
    </source>
</evidence>
<dbReference type="SUPFAM" id="SSF53613">
    <property type="entry name" value="Ribokinase-like"/>
    <property type="match status" value="1"/>
</dbReference>
<comment type="function">
    <text evidence="12">Catalyzes the phosphorylation of the dietary vitamin B6 vitamers pyridoxal (PL), pyridoxine (PN) and pyridoxamine (PM) to form pyridoxal 5'-phosphate (PLP), pyridoxine 5'-phosphate (PNP) and pyridoxamine 5'-phosphate (PMP), respectively. PLP is the active form of vitamin B6, and acts as a cofactor for over 140 different enzymatic reactions.</text>
</comment>
<evidence type="ECO:0000256" key="6">
    <source>
        <dbReference type="ARBA" id="ARBA00018134"/>
    </source>
</evidence>
<evidence type="ECO:0000256" key="8">
    <source>
        <dbReference type="ARBA" id="ARBA00022741"/>
    </source>
</evidence>
<evidence type="ECO:0000256" key="9">
    <source>
        <dbReference type="ARBA" id="ARBA00022777"/>
    </source>
</evidence>
<dbReference type="PANTHER" id="PTHR10534">
    <property type="entry name" value="PYRIDOXAL KINASE"/>
    <property type="match status" value="1"/>
</dbReference>
<keyword evidence="7" id="KW-0808">Transferase</keyword>
<comment type="pathway">
    <text evidence="1">Cofactor metabolism; pyridoxal 5'-phosphate salvage; pyridoxamine 5'-phosphate from pyridoxamine: step 1/1.</text>
</comment>
<evidence type="ECO:0000313" key="17">
    <source>
        <dbReference type="EMBL" id="CAG5087466.1"/>
    </source>
</evidence>
<name>A0ABN7RWM2_OIKDI</name>
<gene>
    <name evidence="17" type="ORF">OKIOD_LOCUS3109</name>
</gene>
<evidence type="ECO:0000256" key="11">
    <source>
        <dbReference type="ARBA" id="ARBA00032808"/>
    </source>
</evidence>
<dbReference type="NCBIfam" id="TIGR00687">
    <property type="entry name" value="pyridox_kin"/>
    <property type="match status" value="1"/>
</dbReference>
<dbReference type="InterPro" id="IPR013749">
    <property type="entry name" value="PM/HMP-P_kinase-1"/>
</dbReference>